<dbReference type="RefSeq" id="WP_087678020.1">
    <property type="nucleotide sequence ID" value="NZ_FUWV01000002.1"/>
</dbReference>
<dbReference type="NCBIfam" id="TIGR00099">
    <property type="entry name" value="Cof-subfamily"/>
    <property type="match status" value="1"/>
</dbReference>
<dbReference type="PROSITE" id="PS01228">
    <property type="entry name" value="COF_1"/>
    <property type="match status" value="1"/>
</dbReference>
<dbReference type="SUPFAM" id="SSF56784">
    <property type="entry name" value="HAD-like"/>
    <property type="match status" value="1"/>
</dbReference>
<dbReference type="InterPro" id="IPR000150">
    <property type="entry name" value="Cof"/>
</dbReference>
<dbReference type="GO" id="GO:0000287">
    <property type="term" value="F:magnesium ion binding"/>
    <property type="evidence" value="ECO:0007669"/>
    <property type="project" value="TreeGrafter"/>
</dbReference>
<name>A0A1T4KKU4_9FIRM</name>
<dbReference type="GO" id="GO:0005829">
    <property type="term" value="C:cytosol"/>
    <property type="evidence" value="ECO:0007669"/>
    <property type="project" value="TreeGrafter"/>
</dbReference>
<dbReference type="InterPro" id="IPR023214">
    <property type="entry name" value="HAD_sf"/>
</dbReference>
<protein>
    <recommendedName>
        <fullName evidence="3">Cof subfamily of IIB subfamily of haloacid dehalogenase superfamily/HAD-superfamily hydrolase, subfamily IIB</fullName>
    </recommendedName>
</protein>
<dbReference type="SFLD" id="SFLDG01140">
    <property type="entry name" value="C2.B:_Phosphomannomutase_and_P"/>
    <property type="match status" value="1"/>
</dbReference>
<dbReference type="PROSITE" id="PS01229">
    <property type="entry name" value="COF_2"/>
    <property type="match status" value="1"/>
</dbReference>
<dbReference type="AlphaFoldDB" id="A0A1T4KKU4"/>
<dbReference type="Gene3D" id="3.30.1240.10">
    <property type="match status" value="1"/>
</dbReference>
<dbReference type="SFLD" id="SFLDG01144">
    <property type="entry name" value="C2.B.4:_PGP_Like"/>
    <property type="match status" value="1"/>
</dbReference>
<sequence>MNYKLIAIDMDGTLLNSQKKVSNRTKEVLLKAQEKGVKVVITTGRIFVSAEFYANYIGLKTPIIACNGAIVKGIKENILKTFPLDKETLIEVVKICEEIGIYHHFYSEEKIYSLKSLEWFNAPVLEETKIDPSFSISTCSLNKISSIRDIKEDILKLTIWDKDQQKVKKTLERIQDLKNVSITSSEMNNIELTNRKATKGKAVEFLTDYYKIDRSQVIAIGDSHNDQSMIEYAGLGIAMDNAEKEVKEKADYITLSNEDEGVVAVFEKFVL</sequence>
<dbReference type="NCBIfam" id="TIGR01484">
    <property type="entry name" value="HAD-SF-IIB"/>
    <property type="match status" value="1"/>
</dbReference>
<dbReference type="GO" id="GO:0016791">
    <property type="term" value="F:phosphatase activity"/>
    <property type="evidence" value="ECO:0007669"/>
    <property type="project" value="TreeGrafter"/>
</dbReference>
<accession>A0A1T4KKU4</accession>
<dbReference type="Pfam" id="PF08282">
    <property type="entry name" value="Hydrolase_3"/>
    <property type="match status" value="1"/>
</dbReference>
<dbReference type="Proteomes" id="UP000196365">
    <property type="component" value="Unassembled WGS sequence"/>
</dbReference>
<evidence type="ECO:0008006" key="3">
    <source>
        <dbReference type="Google" id="ProtNLM"/>
    </source>
</evidence>
<keyword evidence="2" id="KW-1185">Reference proteome</keyword>
<dbReference type="SFLD" id="SFLDS00003">
    <property type="entry name" value="Haloacid_Dehalogenase"/>
    <property type="match status" value="1"/>
</dbReference>
<evidence type="ECO:0000313" key="2">
    <source>
        <dbReference type="Proteomes" id="UP000196365"/>
    </source>
</evidence>
<organism evidence="1 2">
    <name type="scientific">Garciella nitratireducens DSM 15102</name>
    <dbReference type="NCBI Taxonomy" id="1121911"/>
    <lineage>
        <taxon>Bacteria</taxon>
        <taxon>Bacillati</taxon>
        <taxon>Bacillota</taxon>
        <taxon>Clostridia</taxon>
        <taxon>Eubacteriales</taxon>
        <taxon>Eubacteriaceae</taxon>
        <taxon>Garciella</taxon>
    </lineage>
</organism>
<dbReference type="CDD" id="cd07516">
    <property type="entry name" value="HAD_Pase"/>
    <property type="match status" value="1"/>
</dbReference>
<dbReference type="InterPro" id="IPR036412">
    <property type="entry name" value="HAD-like_sf"/>
</dbReference>
<proteinExistence type="predicted"/>
<dbReference type="PANTHER" id="PTHR10000:SF8">
    <property type="entry name" value="HAD SUPERFAMILY HYDROLASE-LIKE, TYPE 3"/>
    <property type="match status" value="1"/>
</dbReference>
<gene>
    <name evidence="1" type="ORF">SAMN02745973_00585</name>
</gene>
<dbReference type="PANTHER" id="PTHR10000">
    <property type="entry name" value="PHOSPHOSERINE PHOSPHATASE"/>
    <property type="match status" value="1"/>
</dbReference>
<evidence type="ECO:0000313" key="1">
    <source>
        <dbReference type="EMBL" id="SJZ43020.1"/>
    </source>
</evidence>
<reference evidence="1 2" key="1">
    <citation type="submission" date="2017-02" db="EMBL/GenBank/DDBJ databases">
        <authorList>
            <person name="Peterson S.W."/>
        </authorList>
    </citation>
    <scope>NUCLEOTIDE SEQUENCE [LARGE SCALE GENOMIC DNA]</scope>
    <source>
        <strain evidence="1 2">DSM 15102</strain>
    </source>
</reference>
<dbReference type="Gene3D" id="3.40.50.1000">
    <property type="entry name" value="HAD superfamily/HAD-like"/>
    <property type="match status" value="1"/>
</dbReference>
<dbReference type="EMBL" id="FUWV01000002">
    <property type="protein sequence ID" value="SJZ43020.1"/>
    <property type="molecule type" value="Genomic_DNA"/>
</dbReference>
<dbReference type="InterPro" id="IPR006379">
    <property type="entry name" value="HAD-SF_hydro_IIB"/>
</dbReference>
<dbReference type="OrthoDB" id="9781413at2"/>